<dbReference type="SUPFAM" id="SSF55961">
    <property type="entry name" value="Bet v1-like"/>
    <property type="match status" value="1"/>
</dbReference>
<comment type="caution">
    <text evidence="3">The sequence shown here is derived from an EMBL/GenBank/DDBJ whole genome shotgun (WGS) entry which is preliminary data.</text>
</comment>
<dbReference type="InterPro" id="IPR023393">
    <property type="entry name" value="START-like_dom_sf"/>
</dbReference>
<dbReference type="PANTHER" id="PTHR31907">
    <property type="entry name" value="MLP-LIKE PROTEIN 423"/>
    <property type="match status" value="1"/>
</dbReference>
<dbReference type="Pfam" id="PF00407">
    <property type="entry name" value="Bet_v_1"/>
    <property type="match status" value="1"/>
</dbReference>
<comment type="similarity">
    <text evidence="1">Belongs to the BetVI family.</text>
</comment>
<dbReference type="GO" id="GO:0006952">
    <property type="term" value="P:defense response"/>
    <property type="evidence" value="ECO:0007669"/>
    <property type="project" value="InterPro"/>
</dbReference>
<dbReference type="PRINTS" id="PR00634">
    <property type="entry name" value="BETALLERGEN"/>
</dbReference>
<feature type="domain" description="Bet v I/Major latex protein" evidence="2">
    <location>
        <begin position="2"/>
        <end position="152"/>
    </location>
</feature>
<evidence type="ECO:0000256" key="1">
    <source>
        <dbReference type="ARBA" id="ARBA00009744"/>
    </source>
</evidence>
<dbReference type="Proteomes" id="UP001157418">
    <property type="component" value="Unassembled WGS sequence"/>
</dbReference>
<dbReference type="InterPro" id="IPR000916">
    <property type="entry name" value="Bet_v_I/MLP"/>
</dbReference>
<dbReference type="SMART" id="SM01037">
    <property type="entry name" value="Bet_v_1"/>
    <property type="match status" value="1"/>
</dbReference>
<dbReference type="GO" id="GO:0038023">
    <property type="term" value="F:signaling receptor activity"/>
    <property type="evidence" value="ECO:0007669"/>
    <property type="project" value="InterPro"/>
</dbReference>
<dbReference type="GO" id="GO:0004864">
    <property type="term" value="F:protein phosphatase inhibitor activity"/>
    <property type="evidence" value="ECO:0007669"/>
    <property type="project" value="InterPro"/>
</dbReference>
<dbReference type="GO" id="GO:0010427">
    <property type="term" value="F:abscisic acid binding"/>
    <property type="evidence" value="ECO:0007669"/>
    <property type="project" value="InterPro"/>
</dbReference>
<accession>A0AAU9NNR1</accession>
<proteinExistence type="inferred from homology"/>
<gene>
    <name evidence="3" type="ORF">LVIROSA_LOCUS25546</name>
</gene>
<name>A0AAU9NNR1_9ASTR</name>
<dbReference type="Gene3D" id="3.30.530.20">
    <property type="match status" value="1"/>
</dbReference>
<dbReference type="InterPro" id="IPR024949">
    <property type="entry name" value="Bet_v_I_allergen"/>
</dbReference>
<dbReference type="AlphaFoldDB" id="A0AAU9NNR1"/>
<dbReference type="InterPro" id="IPR051761">
    <property type="entry name" value="MLP-like_ligand-binding"/>
</dbReference>
<dbReference type="FunFam" id="3.30.530.20:FF:000007">
    <property type="entry name" value="Major pollen allergen Bet v 1-A"/>
    <property type="match status" value="1"/>
</dbReference>
<reference evidence="3 4" key="1">
    <citation type="submission" date="2022-01" db="EMBL/GenBank/DDBJ databases">
        <authorList>
            <person name="Xiong W."/>
            <person name="Schranz E."/>
        </authorList>
    </citation>
    <scope>NUCLEOTIDE SEQUENCE [LARGE SCALE GENOMIC DNA]</scope>
</reference>
<keyword evidence="4" id="KW-1185">Reference proteome</keyword>
<protein>
    <recommendedName>
        <fullName evidence="2">Bet v I/Major latex protein domain-containing protein</fullName>
    </recommendedName>
</protein>
<evidence type="ECO:0000259" key="2">
    <source>
        <dbReference type="SMART" id="SM01037"/>
    </source>
</evidence>
<dbReference type="EMBL" id="CAKMRJ010004730">
    <property type="protein sequence ID" value="CAH1439344.1"/>
    <property type="molecule type" value="Genomic_DNA"/>
</dbReference>
<sequence length="152" mass="16784">MATIGKLDVEVKVQSTADKFWNSIMNSATIFPKVCSGLYKNVEVLEGDGQSVGTVRVIHFAEGSPIKKPMKEKIEEVDEPNMKVVYSVMDGDVMQFYKTFKAIIEVIPEGEGSLVKCCYEYEKASDEVPHPSMVGDLVAKNLQAVDAYLLNA</sequence>
<evidence type="ECO:0000313" key="3">
    <source>
        <dbReference type="EMBL" id="CAH1439344.1"/>
    </source>
</evidence>
<dbReference type="GO" id="GO:0009738">
    <property type="term" value="P:abscisic acid-activated signaling pathway"/>
    <property type="evidence" value="ECO:0007669"/>
    <property type="project" value="InterPro"/>
</dbReference>
<organism evidence="3 4">
    <name type="scientific">Lactuca virosa</name>
    <dbReference type="NCBI Taxonomy" id="75947"/>
    <lineage>
        <taxon>Eukaryota</taxon>
        <taxon>Viridiplantae</taxon>
        <taxon>Streptophyta</taxon>
        <taxon>Embryophyta</taxon>
        <taxon>Tracheophyta</taxon>
        <taxon>Spermatophyta</taxon>
        <taxon>Magnoliopsida</taxon>
        <taxon>eudicotyledons</taxon>
        <taxon>Gunneridae</taxon>
        <taxon>Pentapetalae</taxon>
        <taxon>asterids</taxon>
        <taxon>campanulids</taxon>
        <taxon>Asterales</taxon>
        <taxon>Asteraceae</taxon>
        <taxon>Cichorioideae</taxon>
        <taxon>Cichorieae</taxon>
        <taxon>Lactucinae</taxon>
        <taxon>Lactuca</taxon>
    </lineage>
</organism>
<evidence type="ECO:0000313" key="4">
    <source>
        <dbReference type="Proteomes" id="UP001157418"/>
    </source>
</evidence>
<dbReference type="CDD" id="cd07816">
    <property type="entry name" value="Bet_v1-like"/>
    <property type="match status" value="1"/>
</dbReference>